<keyword evidence="2" id="KW-0067">ATP-binding</keyword>
<dbReference type="Proteomes" id="UP001605036">
    <property type="component" value="Unassembled WGS sequence"/>
</dbReference>
<keyword evidence="6" id="KW-1185">Reference proteome</keyword>
<dbReference type="SUPFAM" id="SSF52540">
    <property type="entry name" value="P-loop containing nucleoside triphosphate hydrolases"/>
    <property type="match status" value="1"/>
</dbReference>
<dbReference type="PANTHER" id="PTHR20953:SF13">
    <property type="entry name" value="EXPRESSED PROTEIN"/>
    <property type="match status" value="1"/>
</dbReference>
<dbReference type="Gene3D" id="3.40.50.300">
    <property type="entry name" value="P-loop containing nucleotide triphosphate hydrolases"/>
    <property type="match status" value="1"/>
</dbReference>
<evidence type="ECO:0000313" key="6">
    <source>
        <dbReference type="Proteomes" id="UP001605036"/>
    </source>
</evidence>
<organism evidence="5 6">
    <name type="scientific">Riccia fluitans</name>
    <dbReference type="NCBI Taxonomy" id="41844"/>
    <lineage>
        <taxon>Eukaryota</taxon>
        <taxon>Viridiplantae</taxon>
        <taxon>Streptophyta</taxon>
        <taxon>Embryophyta</taxon>
        <taxon>Marchantiophyta</taxon>
        <taxon>Marchantiopsida</taxon>
        <taxon>Marchantiidae</taxon>
        <taxon>Marchantiales</taxon>
        <taxon>Ricciaceae</taxon>
        <taxon>Riccia</taxon>
    </lineage>
</organism>
<evidence type="ECO:0000256" key="2">
    <source>
        <dbReference type="ARBA" id="ARBA00022840"/>
    </source>
</evidence>
<dbReference type="CDD" id="cd00009">
    <property type="entry name" value="AAA"/>
    <property type="match status" value="1"/>
</dbReference>
<name>A0ABD1Z5N6_9MARC</name>
<evidence type="ECO:0000313" key="5">
    <source>
        <dbReference type="EMBL" id="KAL2643094.1"/>
    </source>
</evidence>
<evidence type="ECO:0000256" key="3">
    <source>
        <dbReference type="SAM" id="MobiDB-lite"/>
    </source>
</evidence>
<dbReference type="GO" id="GO:0005524">
    <property type="term" value="F:ATP binding"/>
    <property type="evidence" value="ECO:0007669"/>
    <property type="project" value="UniProtKB-KW"/>
</dbReference>
<dbReference type="PANTHER" id="PTHR20953">
    <property type="entry name" value="KINASE-RELATED"/>
    <property type="match status" value="1"/>
</dbReference>
<dbReference type="Pfam" id="PF19568">
    <property type="entry name" value="Spore_III_AA"/>
    <property type="match status" value="1"/>
</dbReference>
<keyword evidence="1" id="KW-0547">Nucleotide-binding</keyword>
<dbReference type="SMART" id="SM00382">
    <property type="entry name" value="AAA"/>
    <property type="match status" value="1"/>
</dbReference>
<reference evidence="5 6" key="1">
    <citation type="submission" date="2024-09" db="EMBL/GenBank/DDBJ databases">
        <title>Chromosome-scale assembly of Riccia fluitans.</title>
        <authorList>
            <person name="Paukszto L."/>
            <person name="Sawicki J."/>
            <person name="Karawczyk K."/>
            <person name="Piernik-Szablinska J."/>
            <person name="Szczecinska M."/>
            <person name="Mazdziarz M."/>
        </authorList>
    </citation>
    <scope>NUCLEOTIDE SEQUENCE [LARGE SCALE GENOMIC DNA]</scope>
    <source>
        <strain evidence="5">Rf_01</strain>
        <tissue evidence="5">Aerial parts of the thallus</tissue>
    </source>
</reference>
<evidence type="ECO:0000259" key="4">
    <source>
        <dbReference type="SMART" id="SM00382"/>
    </source>
</evidence>
<dbReference type="InterPro" id="IPR045735">
    <property type="entry name" value="Spore_III_AA_AAA+_ATPase"/>
</dbReference>
<dbReference type="InterPro" id="IPR003593">
    <property type="entry name" value="AAA+_ATPase"/>
</dbReference>
<dbReference type="EMBL" id="JBHFFA010000002">
    <property type="protein sequence ID" value="KAL2643094.1"/>
    <property type="molecule type" value="Genomic_DNA"/>
</dbReference>
<accession>A0ABD1Z5N6</accession>
<protein>
    <recommendedName>
        <fullName evidence="4">AAA+ ATPase domain-containing protein</fullName>
    </recommendedName>
</protein>
<sequence>MHAYAQVCGSRCLVPGVQVASDSVGVRELIVCVSGNTHLTSKTEAYSRFQTLSVSVLSPFLRVGYHAASPGSRNRKIAICRASEGANDVESFGTSGKKEVERARNEMEDGAVIVRDDLDRLLQVLPEDLRDTLLQHPRRAELLEVVLDLGRLPEARFLGDGAGEFLRNEEITRKDLLDAQAAVGEFGGDNRAGIEGTLHRISGIRSRKGQIVGLTCRVGRAVTGHVDMVRDVLHHGQSILFLGRPGVGKTTVIREIARVLADELHKRVVIVDTSNEIGGDGDVPHPAIGGARRMQVPDPSMQHKVMVEAVENHMPEVVIVDEIGTEAEALACRTIAERGVMLVGTAHGQMLENIIKNPTLCDLVGGVQTVTLGDEEARARGTQKSVLERKAPSTFPILIEMRERSYWVAHQTDRSVDALLHGRRPTVEVRTRDDSFKVVIERKLYDGSGSSRLDSSADYENLMAMVGGTRSPLEDPTETYNWASRLGFVPDKDALADRYVTFSYVGKRGAWEDYDEEFGYGSSGSSGKRGSKRGPRGVRPRSGEAKVNNASPDRI</sequence>
<dbReference type="InterPro" id="IPR027417">
    <property type="entry name" value="P-loop_NTPase"/>
</dbReference>
<proteinExistence type="predicted"/>
<feature type="region of interest" description="Disordered" evidence="3">
    <location>
        <begin position="518"/>
        <end position="555"/>
    </location>
</feature>
<gene>
    <name evidence="5" type="ORF">R1flu_010681</name>
</gene>
<evidence type="ECO:0000256" key="1">
    <source>
        <dbReference type="ARBA" id="ARBA00022741"/>
    </source>
</evidence>
<dbReference type="AlphaFoldDB" id="A0ABD1Z5N6"/>
<feature type="domain" description="AAA+ ATPase" evidence="4">
    <location>
        <begin position="235"/>
        <end position="391"/>
    </location>
</feature>
<comment type="caution">
    <text evidence="5">The sequence shown here is derived from an EMBL/GenBank/DDBJ whole genome shotgun (WGS) entry which is preliminary data.</text>
</comment>
<feature type="compositionally biased region" description="Basic residues" evidence="3">
    <location>
        <begin position="529"/>
        <end position="539"/>
    </location>
</feature>